<evidence type="ECO:0000313" key="2">
    <source>
        <dbReference type="Proteomes" id="UP000318578"/>
    </source>
</evidence>
<organism evidence="1 2">
    <name type="scientific">Amycolatopsis acidiphila</name>
    <dbReference type="NCBI Taxonomy" id="715473"/>
    <lineage>
        <taxon>Bacteria</taxon>
        <taxon>Bacillati</taxon>
        <taxon>Actinomycetota</taxon>
        <taxon>Actinomycetes</taxon>
        <taxon>Pseudonocardiales</taxon>
        <taxon>Pseudonocardiaceae</taxon>
        <taxon>Amycolatopsis</taxon>
    </lineage>
</organism>
<name>A0A558AM13_9PSEU</name>
<sequence>MTEHSFSTTILVDRTTREAFDAIGKVRAWWSECIDGPTAEPGDEFVYDFAGKHRCTIRVTEAVPGRKVAWLVLDNEFDFTRDETEWVGNTMIFDIGGRDGRTEVRFTQQGLVPAYECFDVCATAWSFFVGTSLKNLITTGQGLPSGRDIARVPAEEHALAQRS</sequence>
<dbReference type="Gene3D" id="3.30.530.20">
    <property type="match status" value="1"/>
</dbReference>
<dbReference type="RefSeq" id="WP_144633222.1">
    <property type="nucleotide sequence ID" value="NZ_BNAX01000014.1"/>
</dbReference>
<comment type="caution">
    <text evidence="1">The sequence shown here is derived from an EMBL/GenBank/DDBJ whole genome shotgun (WGS) entry which is preliminary data.</text>
</comment>
<keyword evidence="2" id="KW-1185">Reference proteome</keyword>
<dbReference type="AlphaFoldDB" id="A0A558AM13"/>
<reference evidence="1 2" key="1">
    <citation type="submission" date="2019-07" db="EMBL/GenBank/DDBJ databases">
        <title>New species of Amycolatopsis and Streptomyces.</title>
        <authorList>
            <person name="Duangmal K."/>
            <person name="Teo W.F.A."/>
            <person name="Lipun K."/>
        </authorList>
    </citation>
    <scope>NUCLEOTIDE SEQUENCE [LARGE SCALE GENOMIC DNA]</scope>
    <source>
        <strain evidence="1 2">JCM 30562</strain>
    </source>
</reference>
<gene>
    <name evidence="1" type="ORF">FNH06_03135</name>
</gene>
<evidence type="ECO:0000313" key="1">
    <source>
        <dbReference type="EMBL" id="TVT25280.1"/>
    </source>
</evidence>
<accession>A0A558AM13</accession>
<proteinExistence type="predicted"/>
<dbReference type="OrthoDB" id="287565at2"/>
<dbReference type="SUPFAM" id="SSF55961">
    <property type="entry name" value="Bet v1-like"/>
    <property type="match status" value="1"/>
</dbReference>
<dbReference type="InterPro" id="IPR023393">
    <property type="entry name" value="START-like_dom_sf"/>
</dbReference>
<protein>
    <submittedName>
        <fullName evidence="1">SRPBCC domain-containing protein</fullName>
    </submittedName>
</protein>
<dbReference type="EMBL" id="VJZA01000003">
    <property type="protein sequence ID" value="TVT25280.1"/>
    <property type="molecule type" value="Genomic_DNA"/>
</dbReference>
<dbReference type="Proteomes" id="UP000318578">
    <property type="component" value="Unassembled WGS sequence"/>
</dbReference>